<keyword evidence="1" id="KW-1133">Transmembrane helix</keyword>
<dbReference type="RefSeq" id="WP_231943686.1">
    <property type="nucleotide sequence ID" value="NZ_CP036278.1"/>
</dbReference>
<feature type="transmembrane region" description="Helical" evidence="1">
    <location>
        <begin position="51"/>
        <end position="71"/>
    </location>
</feature>
<dbReference type="EMBL" id="CP036278">
    <property type="protein sequence ID" value="QDU58735.1"/>
    <property type="molecule type" value="Genomic_DNA"/>
</dbReference>
<organism evidence="2 3">
    <name type="scientific">Aeoliella mucimassa</name>
    <dbReference type="NCBI Taxonomy" id="2527972"/>
    <lineage>
        <taxon>Bacteria</taxon>
        <taxon>Pseudomonadati</taxon>
        <taxon>Planctomycetota</taxon>
        <taxon>Planctomycetia</taxon>
        <taxon>Pirellulales</taxon>
        <taxon>Lacipirellulaceae</taxon>
        <taxon>Aeoliella</taxon>
    </lineage>
</organism>
<gene>
    <name evidence="2" type="ORF">Pan181_49750</name>
</gene>
<keyword evidence="3" id="KW-1185">Reference proteome</keyword>
<accession>A0A518AVH3</accession>
<evidence type="ECO:0000256" key="1">
    <source>
        <dbReference type="SAM" id="Phobius"/>
    </source>
</evidence>
<name>A0A518AVH3_9BACT</name>
<dbReference type="KEGG" id="amuc:Pan181_49750"/>
<sequence>MMLSALAQLSTLVPLAAMTGRLWYALPLVASVSLVYAATRHEAMPAILNHAWRFGLWILVFMLGVAAIVQVTTWTL</sequence>
<protein>
    <submittedName>
        <fullName evidence="2">Uncharacterized protein</fullName>
    </submittedName>
</protein>
<reference evidence="2 3" key="1">
    <citation type="submission" date="2019-02" db="EMBL/GenBank/DDBJ databases">
        <title>Deep-cultivation of Planctomycetes and their phenomic and genomic characterization uncovers novel biology.</title>
        <authorList>
            <person name="Wiegand S."/>
            <person name="Jogler M."/>
            <person name="Boedeker C."/>
            <person name="Pinto D."/>
            <person name="Vollmers J."/>
            <person name="Rivas-Marin E."/>
            <person name="Kohn T."/>
            <person name="Peeters S.H."/>
            <person name="Heuer A."/>
            <person name="Rast P."/>
            <person name="Oberbeckmann S."/>
            <person name="Bunk B."/>
            <person name="Jeske O."/>
            <person name="Meyerdierks A."/>
            <person name="Storesund J.E."/>
            <person name="Kallscheuer N."/>
            <person name="Luecker S."/>
            <person name="Lage O.M."/>
            <person name="Pohl T."/>
            <person name="Merkel B.J."/>
            <person name="Hornburger P."/>
            <person name="Mueller R.-W."/>
            <person name="Bruemmer F."/>
            <person name="Labrenz M."/>
            <person name="Spormann A.M."/>
            <person name="Op den Camp H."/>
            <person name="Overmann J."/>
            <person name="Amann R."/>
            <person name="Jetten M.S.M."/>
            <person name="Mascher T."/>
            <person name="Medema M.H."/>
            <person name="Devos D.P."/>
            <person name="Kaster A.-K."/>
            <person name="Ovreas L."/>
            <person name="Rohde M."/>
            <person name="Galperin M.Y."/>
            <person name="Jogler C."/>
        </authorList>
    </citation>
    <scope>NUCLEOTIDE SEQUENCE [LARGE SCALE GENOMIC DNA]</scope>
    <source>
        <strain evidence="2 3">Pan181</strain>
    </source>
</reference>
<keyword evidence="1" id="KW-0472">Membrane</keyword>
<dbReference type="AlphaFoldDB" id="A0A518AVH3"/>
<evidence type="ECO:0000313" key="2">
    <source>
        <dbReference type="EMBL" id="QDU58735.1"/>
    </source>
</evidence>
<keyword evidence="1" id="KW-0812">Transmembrane</keyword>
<proteinExistence type="predicted"/>
<feature type="transmembrane region" description="Helical" evidence="1">
    <location>
        <begin position="22"/>
        <end position="39"/>
    </location>
</feature>
<dbReference type="Proteomes" id="UP000315750">
    <property type="component" value="Chromosome"/>
</dbReference>
<evidence type="ECO:0000313" key="3">
    <source>
        <dbReference type="Proteomes" id="UP000315750"/>
    </source>
</evidence>